<dbReference type="GO" id="GO:0008270">
    <property type="term" value="F:zinc ion binding"/>
    <property type="evidence" value="ECO:0007669"/>
    <property type="project" value="InterPro"/>
</dbReference>
<evidence type="ECO:0000313" key="8">
    <source>
        <dbReference type="EMBL" id="PON27245.1"/>
    </source>
</evidence>
<dbReference type="PROSITE" id="PS00463">
    <property type="entry name" value="ZN2_CY6_FUNGAL_1"/>
    <property type="match status" value="1"/>
</dbReference>
<dbReference type="GO" id="GO:0005634">
    <property type="term" value="C:nucleus"/>
    <property type="evidence" value="ECO:0007669"/>
    <property type="project" value="UniProtKB-SubCell"/>
</dbReference>
<dbReference type="Proteomes" id="UP000054821">
    <property type="component" value="Unassembled WGS sequence"/>
</dbReference>
<name>A0A2P4ZSH0_9HYPO</name>
<comment type="caution">
    <text evidence="8">The sequence shown here is derived from an EMBL/GenBank/DDBJ whole genome shotgun (WGS) entry which is preliminary data.</text>
</comment>
<dbReference type="PANTHER" id="PTHR31845">
    <property type="entry name" value="FINGER DOMAIN PROTEIN, PUTATIVE-RELATED"/>
    <property type="match status" value="1"/>
</dbReference>
<evidence type="ECO:0000313" key="9">
    <source>
        <dbReference type="Proteomes" id="UP000054821"/>
    </source>
</evidence>
<dbReference type="EMBL" id="JPDN02000010">
    <property type="protein sequence ID" value="PON27245.1"/>
    <property type="molecule type" value="Genomic_DNA"/>
</dbReference>
<keyword evidence="5" id="KW-0539">Nucleus</keyword>
<dbReference type="RefSeq" id="XP_024405952.1">
    <property type="nucleotide sequence ID" value="XM_024549247.1"/>
</dbReference>
<keyword evidence="9" id="KW-1185">Reference proteome</keyword>
<keyword evidence="2" id="KW-0805">Transcription regulation</keyword>
<comment type="subcellular location">
    <subcellularLocation>
        <location evidence="1">Nucleus</location>
    </subcellularLocation>
</comment>
<dbReference type="GO" id="GO:0000981">
    <property type="term" value="F:DNA-binding transcription factor activity, RNA polymerase II-specific"/>
    <property type="evidence" value="ECO:0007669"/>
    <property type="project" value="InterPro"/>
</dbReference>
<keyword evidence="4" id="KW-0804">Transcription</keyword>
<dbReference type="GO" id="GO:0000976">
    <property type="term" value="F:transcription cis-regulatory region binding"/>
    <property type="evidence" value="ECO:0007669"/>
    <property type="project" value="TreeGrafter"/>
</dbReference>
<dbReference type="SUPFAM" id="SSF57701">
    <property type="entry name" value="Zn2/Cys6 DNA-binding domain"/>
    <property type="match status" value="1"/>
</dbReference>
<feature type="domain" description="Zn(2)-C6 fungal-type" evidence="7">
    <location>
        <begin position="10"/>
        <end position="41"/>
    </location>
</feature>
<dbReference type="PANTHER" id="PTHR31845:SF10">
    <property type="entry name" value="ZN(II)2CYS6 TRANSCRIPTION FACTOR (EUROFUNG)"/>
    <property type="match status" value="1"/>
</dbReference>
<evidence type="ECO:0000256" key="5">
    <source>
        <dbReference type="ARBA" id="ARBA00023242"/>
    </source>
</evidence>
<dbReference type="Gene3D" id="4.10.240.10">
    <property type="entry name" value="Zn(2)-C6 fungal-type DNA-binding domain"/>
    <property type="match status" value="1"/>
</dbReference>
<organism evidence="8 9">
    <name type="scientific">Trichoderma gamsii</name>
    <dbReference type="NCBI Taxonomy" id="398673"/>
    <lineage>
        <taxon>Eukaryota</taxon>
        <taxon>Fungi</taxon>
        <taxon>Dikarya</taxon>
        <taxon>Ascomycota</taxon>
        <taxon>Pezizomycotina</taxon>
        <taxon>Sordariomycetes</taxon>
        <taxon>Hypocreomycetidae</taxon>
        <taxon>Hypocreales</taxon>
        <taxon>Hypocreaceae</taxon>
        <taxon>Trichoderma</taxon>
    </lineage>
</organism>
<evidence type="ECO:0000256" key="1">
    <source>
        <dbReference type="ARBA" id="ARBA00004123"/>
    </source>
</evidence>
<dbReference type="STRING" id="398673.A0A2P4ZSH0"/>
<accession>A0A2P4ZSH0</accession>
<reference evidence="8 9" key="1">
    <citation type="journal article" date="2016" name="Genome Announc.">
        <title>Draft Whole-Genome Sequence of Trichoderma gamsii T6085, a Promising Biocontrol Agent of Fusarium Head Blight on Wheat.</title>
        <authorList>
            <person name="Baroncelli R."/>
            <person name="Zapparata A."/>
            <person name="Piaggeschi G."/>
            <person name="Sarrocco S."/>
            <person name="Vannacci G."/>
        </authorList>
    </citation>
    <scope>NUCLEOTIDE SEQUENCE [LARGE SCALE GENOMIC DNA]</scope>
    <source>
        <strain evidence="8 9">T6085</strain>
    </source>
</reference>
<keyword evidence="3" id="KW-0238">DNA-binding</keyword>
<dbReference type="InterPro" id="IPR001138">
    <property type="entry name" value="Zn2Cys6_DnaBD"/>
</dbReference>
<feature type="region of interest" description="Disordered" evidence="6">
    <location>
        <begin position="40"/>
        <end position="59"/>
    </location>
</feature>
<dbReference type="AlphaFoldDB" id="A0A2P4ZSH0"/>
<evidence type="ECO:0000256" key="4">
    <source>
        <dbReference type="ARBA" id="ARBA00023163"/>
    </source>
</evidence>
<gene>
    <name evidence="8" type="ORF">TGAM01_v203626</name>
</gene>
<dbReference type="InterPro" id="IPR036864">
    <property type="entry name" value="Zn2-C6_fun-type_DNA-bd_sf"/>
</dbReference>
<dbReference type="InterPro" id="IPR051089">
    <property type="entry name" value="prtT"/>
</dbReference>
<sequence length="566" mass="63690">MEPTSKGPKACTTCAKAKARCIPGPDKDSKCERCQRLKRECVSQQPAPPRAKKPPKRSRVAELEKRLDELSSHNDCVMAATELWPTDAEAETLLLQYHASHAPLAPFVIVPKHLMASDLRRQRPFLWRVVMMISCFIDGPRQHRMGKEVLAELGRMSVLDSTRNLETLQGLLLTISWLNFCLKSAQLTNLLFLARSMSLSSGGFGISYGAGGNSSKDEVKWGELEHARAYLGTYYLNAIVFNTNKKVDAFMNTSQLDNYCNLLTSPGEYHSDLYLARLVKIQTLSQSISMAMLDQQPMQLPLTMVIQTFQEQIDAYRASIPPHLVDNSKFLLSYSRNADLLTYSTGTLQCHLAISEVLLADMAISDAHCASISLPHSDRIHLLWSCLHALRRFYAVASVKSCDIVDQVERNFLGIHASDLAYAIITGIKLLLVRIPDWDPRYIISELGIREMLDKEIEHVGEVVARRKSDRWPEEDPMDRMHKLLMYGRDLVNMQIQQVAAEMEGRDDSSRHALLPASAPATTNKGDTGQGWVMAGMEDLDDDLWQNFMNDTAWNLNGEPMVMDSF</sequence>
<evidence type="ECO:0000256" key="3">
    <source>
        <dbReference type="ARBA" id="ARBA00023125"/>
    </source>
</evidence>
<dbReference type="GeneID" id="29986166"/>
<evidence type="ECO:0000256" key="6">
    <source>
        <dbReference type="SAM" id="MobiDB-lite"/>
    </source>
</evidence>
<evidence type="ECO:0000256" key="2">
    <source>
        <dbReference type="ARBA" id="ARBA00023015"/>
    </source>
</evidence>
<dbReference type="SMART" id="SM00066">
    <property type="entry name" value="GAL4"/>
    <property type="match status" value="1"/>
</dbReference>
<proteinExistence type="predicted"/>
<evidence type="ECO:0000259" key="7">
    <source>
        <dbReference type="PROSITE" id="PS00463"/>
    </source>
</evidence>
<protein>
    <recommendedName>
        <fullName evidence="7">Zn(2)-C6 fungal-type domain-containing protein</fullName>
    </recommendedName>
</protein>
<dbReference type="CDD" id="cd00067">
    <property type="entry name" value="GAL4"/>
    <property type="match status" value="1"/>
</dbReference>